<feature type="compositionally biased region" description="Polar residues" evidence="1">
    <location>
        <begin position="33"/>
        <end position="62"/>
    </location>
</feature>
<evidence type="ECO:0000313" key="3">
    <source>
        <dbReference type="Proteomes" id="UP000009027"/>
    </source>
</evidence>
<dbReference type="Proteomes" id="UP000009027">
    <property type="component" value="Unassembled WGS sequence"/>
</dbReference>
<dbReference type="Gene3D" id="3.80.10.10">
    <property type="entry name" value="Ribonuclease Inhibitor"/>
    <property type="match status" value="2"/>
</dbReference>
<dbReference type="EMBL" id="CAEX01003559">
    <property type="protein sequence ID" value="CCD19511.1"/>
    <property type="molecule type" value="Genomic_DNA"/>
</dbReference>
<reference evidence="2 3" key="1">
    <citation type="journal article" date="2012" name="Proc. Natl. Acad. Sci. U.S.A.">
        <title>Antigenic diversity is generated by distinct evolutionary mechanisms in African trypanosome species.</title>
        <authorList>
            <person name="Jackson A.P."/>
            <person name="Berry A."/>
            <person name="Aslett M."/>
            <person name="Allison H.C."/>
            <person name="Burton P."/>
            <person name="Vavrova-Anderson J."/>
            <person name="Brown R."/>
            <person name="Browne H."/>
            <person name="Corton N."/>
            <person name="Hauser H."/>
            <person name="Gamble J."/>
            <person name="Gilderthorp R."/>
            <person name="Marcello L."/>
            <person name="McQuillan J."/>
            <person name="Otto T.D."/>
            <person name="Quail M.A."/>
            <person name="Sanders M.J."/>
            <person name="van Tonder A."/>
            <person name="Ginger M.L."/>
            <person name="Field M.C."/>
            <person name="Barry J.D."/>
            <person name="Hertz-Fowler C."/>
            <person name="Berriman M."/>
        </authorList>
    </citation>
    <scope>NUCLEOTIDE SEQUENCE</scope>
    <source>
        <strain evidence="2 3">Y486</strain>
    </source>
</reference>
<dbReference type="VEuPathDB" id="TriTrypDB:TvY486_0002110"/>
<protein>
    <recommendedName>
        <fullName evidence="4">Leucine-rich repeat protein (LRRP)</fullName>
    </recommendedName>
</protein>
<proteinExistence type="predicted"/>
<dbReference type="SUPFAM" id="SSF52058">
    <property type="entry name" value="L domain-like"/>
    <property type="match status" value="1"/>
</dbReference>
<evidence type="ECO:0000313" key="2">
    <source>
        <dbReference type="EMBL" id="CCD19511.1"/>
    </source>
</evidence>
<dbReference type="InterPro" id="IPR051341">
    <property type="entry name" value="Zyg-11_UBL_adapter"/>
</dbReference>
<organism evidence="2 3">
    <name type="scientific">Trypanosoma vivax (strain Y486)</name>
    <dbReference type="NCBI Taxonomy" id="1055687"/>
    <lineage>
        <taxon>Eukaryota</taxon>
        <taxon>Discoba</taxon>
        <taxon>Euglenozoa</taxon>
        <taxon>Kinetoplastea</taxon>
        <taxon>Metakinetoplastina</taxon>
        <taxon>Trypanosomatida</taxon>
        <taxon>Trypanosomatidae</taxon>
        <taxon>Trypanosoma</taxon>
        <taxon>Duttonella</taxon>
    </lineage>
</organism>
<dbReference type="PANTHER" id="PTHR12904:SF31">
    <property type="entry name" value="LEUCINE-RICH REPEAT PROTEIN (LRRP)"/>
    <property type="match status" value="1"/>
</dbReference>
<dbReference type="PANTHER" id="PTHR12904">
    <property type="match status" value="1"/>
</dbReference>
<sequence>MKRGERGAGRSSTGAIKKKVGETLAGGKRAQESECQQTSRGQAGTTKSNRSNKVQSPSSQEMSIARCREVFGAMPDELTTRTRLQIHDKELCSADLQHLRACSLVTELSFTNCRGAIDLSVLAGMSALKDLQIFVSEISSHEALLQHRQLKRLYLSQSNMGSGIAQYLQHMNQLEELVLEYICDNIDLSGIARLPKLRYLRLSDAYITEESLIALSKSKCLRKIESEKLSTPDFSHLAELQPLEELTLGLCIHYQKGFGALSKLPLLRYLKITSALVTDEDVRELSQHEGLKGLHIGGSMKLTDITPLSKIKTLEELWLRSLFWLKSGLGSLRELRNLHRLDMSTTPVNDDEVKNISTMDSLVSITFLASKGLKTVEPLAVVSALKHLNIQFIPPRTFEYAEFVDYLIHTKYGLLSPEGEKYGVVLITVGPLPGC</sequence>
<accession>F9WPN4</accession>
<name>F9WPN4_TRYVY</name>
<evidence type="ECO:0000256" key="1">
    <source>
        <dbReference type="SAM" id="MobiDB-lite"/>
    </source>
</evidence>
<keyword evidence="3" id="KW-1185">Reference proteome</keyword>
<evidence type="ECO:0008006" key="4">
    <source>
        <dbReference type="Google" id="ProtNLM"/>
    </source>
</evidence>
<dbReference type="InterPro" id="IPR032675">
    <property type="entry name" value="LRR_dom_sf"/>
</dbReference>
<feature type="region of interest" description="Disordered" evidence="1">
    <location>
        <begin position="1"/>
        <end position="62"/>
    </location>
</feature>
<gene>
    <name evidence="2" type="ORF">TvY486_0002110</name>
</gene>
<dbReference type="AlphaFoldDB" id="F9WPN4"/>